<feature type="domain" description="PRP1 splicing factor N-terminal" evidence="5">
    <location>
        <begin position="5"/>
        <end position="156"/>
    </location>
</feature>
<dbReference type="FunCoup" id="D2UZP1">
    <property type="interactions" value="499"/>
</dbReference>
<dbReference type="STRING" id="5762.D2UZP1"/>
<proteinExistence type="predicted"/>
<dbReference type="GeneID" id="8855366"/>
<evidence type="ECO:0000313" key="7">
    <source>
        <dbReference type="Proteomes" id="UP000006671"/>
    </source>
</evidence>
<dbReference type="EMBL" id="GG738846">
    <property type="protein sequence ID" value="EFC49970.1"/>
    <property type="molecule type" value="Genomic_DNA"/>
</dbReference>
<dbReference type="InterPro" id="IPR003107">
    <property type="entry name" value="HAT"/>
</dbReference>
<comment type="subcellular location">
    <subcellularLocation>
        <location evidence="1">Nucleus</location>
    </subcellularLocation>
</comment>
<dbReference type="KEGG" id="ngr:NAEGRDRAFT_29694"/>
<dbReference type="Pfam" id="PF06424">
    <property type="entry name" value="PRP1_N"/>
    <property type="match status" value="1"/>
</dbReference>
<accession>D2UZP1</accession>
<name>D2UZP1_NAEGR</name>
<dbReference type="InterPro" id="IPR011990">
    <property type="entry name" value="TPR-like_helical_dom_sf"/>
</dbReference>
<organism evidence="7">
    <name type="scientific">Naegleria gruberi</name>
    <name type="common">Amoeba</name>
    <dbReference type="NCBI Taxonomy" id="5762"/>
    <lineage>
        <taxon>Eukaryota</taxon>
        <taxon>Discoba</taxon>
        <taxon>Heterolobosea</taxon>
        <taxon>Tetramitia</taxon>
        <taxon>Eutetramitia</taxon>
        <taxon>Vahlkampfiidae</taxon>
        <taxon>Naegleria</taxon>
    </lineage>
</organism>
<gene>
    <name evidence="6" type="ORF">NAEGRDRAFT_29694</name>
</gene>
<dbReference type="Proteomes" id="UP000006671">
    <property type="component" value="Unassembled WGS sequence"/>
</dbReference>
<dbReference type="PANTHER" id="PTHR11246:SF1">
    <property type="entry name" value="PRE-MRNA-PROCESSING FACTOR 6"/>
    <property type="match status" value="1"/>
</dbReference>
<dbReference type="InterPro" id="IPR045075">
    <property type="entry name" value="Syf1-like"/>
</dbReference>
<keyword evidence="2" id="KW-0677">Repeat</keyword>
<dbReference type="InParanoid" id="D2UZP1"/>
<dbReference type="OrthoDB" id="440128at2759"/>
<keyword evidence="3" id="KW-0539">Nucleus</keyword>
<evidence type="ECO:0000256" key="4">
    <source>
        <dbReference type="SAM" id="MobiDB-lite"/>
    </source>
</evidence>
<dbReference type="GO" id="GO:0071013">
    <property type="term" value="C:catalytic step 2 spliceosome"/>
    <property type="evidence" value="ECO:0007669"/>
    <property type="project" value="TreeGrafter"/>
</dbReference>
<reference evidence="6 7" key="1">
    <citation type="journal article" date="2010" name="Cell">
        <title>The genome of Naegleria gruberi illuminates early eukaryotic versatility.</title>
        <authorList>
            <person name="Fritz-Laylin L.K."/>
            <person name="Prochnik S.E."/>
            <person name="Ginger M.L."/>
            <person name="Dacks J.B."/>
            <person name="Carpenter M.L."/>
            <person name="Field M.C."/>
            <person name="Kuo A."/>
            <person name="Paredez A."/>
            <person name="Chapman J."/>
            <person name="Pham J."/>
            <person name="Shu S."/>
            <person name="Neupane R."/>
            <person name="Cipriano M."/>
            <person name="Mancuso J."/>
            <person name="Tu H."/>
            <person name="Salamov A."/>
            <person name="Lindquist E."/>
            <person name="Shapiro H."/>
            <person name="Lucas S."/>
            <person name="Grigoriev I.V."/>
            <person name="Cande W.Z."/>
            <person name="Fulton C."/>
            <person name="Rokhsar D.S."/>
            <person name="Dawson S.C."/>
        </authorList>
    </citation>
    <scope>NUCLEOTIDE SEQUENCE [LARGE SCALE GENOMIC DNA]</scope>
    <source>
        <strain evidence="6 7">NEG-M</strain>
    </source>
</reference>
<evidence type="ECO:0000256" key="2">
    <source>
        <dbReference type="ARBA" id="ARBA00022737"/>
    </source>
</evidence>
<dbReference type="eggNOG" id="KOG0495">
    <property type="taxonomic scope" value="Eukaryota"/>
</dbReference>
<dbReference type="Gene3D" id="1.25.40.10">
    <property type="entry name" value="Tetratricopeptide repeat domain"/>
    <property type="match status" value="3"/>
</dbReference>
<dbReference type="SUPFAM" id="SSF48452">
    <property type="entry name" value="TPR-like"/>
    <property type="match status" value="4"/>
</dbReference>
<feature type="region of interest" description="Disordered" evidence="4">
    <location>
        <begin position="1"/>
        <end position="66"/>
    </location>
</feature>
<dbReference type="GO" id="GO:0000244">
    <property type="term" value="P:spliceosomal tri-snRNP complex assembly"/>
    <property type="evidence" value="ECO:0007669"/>
    <property type="project" value="TreeGrafter"/>
</dbReference>
<dbReference type="VEuPathDB" id="AmoebaDB:NAEGRDRAFT_29694"/>
<dbReference type="RefSeq" id="XP_002682714.1">
    <property type="nucleotide sequence ID" value="XM_002682668.1"/>
</dbReference>
<dbReference type="SMART" id="SM00386">
    <property type="entry name" value="HAT"/>
    <property type="match status" value="10"/>
</dbReference>
<sequence>MFGEPPPGYVAGIGRGATGFTTRSDIGPARLPSRFTQPQGSSSNSTTEEENEQETNQTFDEWSGYGGNILGRVTGVEDEEDKEADSIWSAISQRMENKKKRKNVTENENQTSKYAKYSVLTSSLDSQKPKIAATFSDIKEELKYLSKEEWNIPEVSGSAVNSKNPNRLNQQMYERYTAAPDQLILDKLNNNTLKFNNTADTGKMNQSGTLTDLRALGEMKETIMKSKLQSLEDSISGTSTVDPKNYMSGLDSQIVLGSEERVQIKKYRKLFKRATQVRPENIGSWMGRARLEELAGDLKKACKVIEKACNIVTDSEELWLESIRLNEQFDKQNKNNILAQSVCCQALQACPKSVKLWLKACELESDLDKRKKILRKAIQAQPESLQLWKEAIDLETEEQSAKTLLESALEYIPNSIDLWLALAKLNPYKDAKKVLSRAISKLPREPLIWISGAYLEEEHYNTETTNTNGKNSIQKVIKNAIETLKKLKEEGLDRDEWIGYAKNAEKSEHFITCEAIINEMIGYSLTDVRERKSQYIRDANNLATEGFMKCAKAIFECAIREFPTKKSVWMNYYEFQIKYQKEDTLTTRNLLKQATTECPSCQNLWLIRAKYEWKVFSNIQNARDVLQEGFEQLKIFNILLAAVKLEYENEEYLRARLLLFNSRCLLDEKKEVTEQADAGNIYIRSALFERYVFNNESMRKYEILNEGLSKYPKEPKLYLMKGQLEEGQIYTLLNMNSLSLEKYNDISNEVSLIYEAGIEKCPNSIPLWTSLIKLHFNPLLKTIPPNINKARAIIDRALLKNPSSATLWLSLVKLEYYVSSTNGVGSVNNTSLATLMKGIQAIGSNKKQLGVLWSFTIPLEIVQKRKSSCANALKHCDRDIYVISQIALDFYRERKIDKAKEWLKKALTIDSTNGDMWIYLYKIECLHGNQPGIIEEECKKAEPKFGEIWTFISKQLNLYGYEKLDSISILKKSLNLLDLNNNIFLTLVTTFDFDDYYANQLNV</sequence>
<dbReference type="GO" id="GO:0046540">
    <property type="term" value="C:U4/U6 x U5 tri-snRNP complex"/>
    <property type="evidence" value="ECO:0007669"/>
    <property type="project" value="TreeGrafter"/>
</dbReference>
<evidence type="ECO:0000256" key="3">
    <source>
        <dbReference type="ARBA" id="ARBA00023242"/>
    </source>
</evidence>
<evidence type="ECO:0000259" key="5">
    <source>
        <dbReference type="Pfam" id="PF06424"/>
    </source>
</evidence>
<evidence type="ECO:0000256" key="1">
    <source>
        <dbReference type="ARBA" id="ARBA00004123"/>
    </source>
</evidence>
<dbReference type="PANTHER" id="PTHR11246">
    <property type="entry name" value="PRE-MRNA SPLICING FACTOR"/>
    <property type="match status" value="1"/>
</dbReference>
<dbReference type="OMA" id="DGWAWYY"/>
<evidence type="ECO:0000313" key="6">
    <source>
        <dbReference type="EMBL" id="EFC49970.1"/>
    </source>
</evidence>
<protein>
    <submittedName>
        <fullName evidence="6">Predicted protein</fullName>
    </submittedName>
</protein>
<dbReference type="AlphaFoldDB" id="D2UZP1"/>
<dbReference type="InterPro" id="IPR010491">
    <property type="entry name" value="PRP1_N"/>
</dbReference>
<keyword evidence="7" id="KW-1185">Reference proteome</keyword>